<dbReference type="InterPro" id="IPR006001">
    <property type="entry name" value="Therm_gnt_kin"/>
</dbReference>
<reference evidence="10 11" key="1">
    <citation type="journal article" date="2023" name="Ecotoxicol. Environ. Saf.">
        <title>Mercury remediation potential of mercury-resistant strain Rheinheimera metallidurans sp. nov. isolated from a municipal waste dumping site.</title>
        <authorList>
            <person name="Yadav V."/>
            <person name="Manjhi A."/>
            <person name="Vadakedath N."/>
        </authorList>
    </citation>
    <scope>NUCLEOTIDE SEQUENCE [LARGE SCALE GENOMIC DNA]</scope>
    <source>
        <strain evidence="10 11">E-49</strain>
    </source>
</reference>
<evidence type="ECO:0000313" key="11">
    <source>
        <dbReference type="Proteomes" id="UP001375382"/>
    </source>
</evidence>
<keyword evidence="7 9" id="KW-0067">ATP-binding</keyword>
<keyword evidence="6 9" id="KW-0418">Kinase</keyword>
<keyword evidence="5 9" id="KW-0547">Nucleotide-binding</keyword>
<comment type="similarity">
    <text evidence="2 9">Belongs to the gluconokinase GntK/GntV family.</text>
</comment>
<dbReference type="Pfam" id="PF01202">
    <property type="entry name" value="SKI"/>
    <property type="match status" value="1"/>
</dbReference>
<dbReference type="InterPro" id="IPR031322">
    <property type="entry name" value="Shikimate/glucono_kinase"/>
</dbReference>
<evidence type="ECO:0000256" key="7">
    <source>
        <dbReference type="ARBA" id="ARBA00022840"/>
    </source>
</evidence>
<evidence type="ECO:0000256" key="4">
    <source>
        <dbReference type="ARBA" id="ARBA00022679"/>
    </source>
</evidence>
<organism evidence="10 11">
    <name type="scientific">Rheinheimera muenzenbergensis</name>
    <dbReference type="NCBI Taxonomy" id="1193628"/>
    <lineage>
        <taxon>Bacteria</taxon>
        <taxon>Pseudomonadati</taxon>
        <taxon>Pseudomonadota</taxon>
        <taxon>Gammaproteobacteria</taxon>
        <taxon>Chromatiales</taxon>
        <taxon>Chromatiaceae</taxon>
        <taxon>Rheinheimera</taxon>
    </lineage>
</organism>
<keyword evidence="11" id="KW-1185">Reference proteome</keyword>
<proteinExistence type="inferred from homology"/>
<dbReference type="PANTHER" id="PTHR43442">
    <property type="entry name" value="GLUCONOKINASE-RELATED"/>
    <property type="match status" value="1"/>
</dbReference>
<evidence type="ECO:0000256" key="8">
    <source>
        <dbReference type="ARBA" id="ARBA00048090"/>
    </source>
</evidence>
<dbReference type="NCBIfam" id="TIGR01313">
    <property type="entry name" value="therm_gnt_kin"/>
    <property type="match status" value="1"/>
</dbReference>
<dbReference type="InterPro" id="IPR027417">
    <property type="entry name" value="P-loop_NTPase"/>
</dbReference>
<sequence>MLGCIRTIVIMGVAGSGKSTVGSLLAQQLGWRFVEGDEFHSPQAKQMMASGIPLAEQLRDSWVRALCAELDACKAARQPCVLSYSGLIAQQRQQIRSSADNGHFFYLQGDAAVLAKRLAQRQNHFMPAAMLQSQLRTMQSCINESDITLLDIRRPVSRLVQQITRFLAAQNAK</sequence>
<dbReference type="Gene3D" id="3.40.50.300">
    <property type="entry name" value="P-loop containing nucleotide triphosphate hydrolases"/>
    <property type="match status" value="1"/>
</dbReference>
<dbReference type="RefSeq" id="WP_335737679.1">
    <property type="nucleotide sequence ID" value="NZ_JALAAR010000023.1"/>
</dbReference>
<evidence type="ECO:0000256" key="2">
    <source>
        <dbReference type="ARBA" id="ARBA00008420"/>
    </source>
</evidence>
<comment type="caution">
    <text evidence="10">The sequence shown here is derived from an EMBL/GenBank/DDBJ whole genome shotgun (WGS) entry which is preliminary data.</text>
</comment>
<keyword evidence="4 9" id="KW-0808">Transferase</keyword>
<evidence type="ECO:0000256" key="5">
    <source>
        <dbReference type="ARBA" id="ARBA00022741"/>
    </source>
</evidence>
<evidence type="ECO:0000313" key="10">
    <source>
        <dbReference type="EMBL" id="MEH8019282.1"/>
    </source>
</evidence>
<dbReference type="PRINTS" id="PR01100">
    <property type="entry name" value="SHIKIMTKNASE"/>
</dbReference>
<dbReference type="SUPFAM" id="SSF52540">
    <property type="entry name" value="P-loop containing nucleoside triphosphate hydrolases"/>
    <property type="match status" value="1"/>
</dbReference>
<dbReference type="CDD" id="cd02021">
    <property type="entry name" value="GntK"/>
    <property type="match status" value="1"/>
</dbReference>
<name>A0ABU8CCT0_9GAMM</name>
<protein>
    <recommendedName>
        <fullName evidence="3 9">Gluconokinase</fullName>
        <ecNumber evidence="3 9">2.7.1.12</ecNumber>
    </recommendedName>
</protein>
<evidence type="ECO:0000256" key="9">
    <source>
        <dbReference type="RuleBase" id="RU363066"/>
    </source>
</evidence>
<accession>A0ABU8CCT0</accession>
<dbReference type="EC" id="2.7.1.12" evidence="3 9"/>
<evidence type="ECO:0000256" key="3">
    <source>
        <dbReference type="ARBA" id="ARBA00012054"/>
    </source>
</evidence>
<gene>
    <name evidence="10" type="ORF">MN202_18765</name>
</gene>
<comment type="pathway">
    <text evidence="1">Carbohydrate acid metabolism.</text>
</comment>
<evidence type="ECO:0000256" key="6">
    <source>
        <dbReference type="ARBA" id="ARBA00022777"/>
    </source>
</evidence>
<comment type="catalytic activity">
    <reaction evidence="8 9">
        <text>D-gluconate + ATP = 6-phospho-D-gluconate + ADP + H(+)</text>
        <dbReference type="Rhea" id="RHEA:19433"/>
        <dbReference type="ChEBI" id="CHEBI:15378"/>
        <dbReference type="ChEBI" id="CHEBI:18391"/>
        <dbReference type="ChEBI" id="CHEBI:30616"/>
        <dbReference type="ChEBI" id="CHEBI:58759"/>
        <dbReference type="ChEBI" id="CHEBI:456216"/>
        <dbReference type="EC" id="2.7.1.12"/>
    </reaction>
</comment>
<dbReference type="GO" id="GO:0046316">
    <property type="term" value="F:gluconokinase activity"/>
    <property type="evidence" value="ECO:0007669"/>
    <property type="project" value="UniProtKB-EC"/>
</dbReference>
<dbReference type="EMBL" id="JALAAR010000023">
    <property type="protein sequence ID" value="MEH8019282.1"/>
    <property type="molecule type" value="Genomic_DNA"/>
</dbReference>
<dbReference type="PANTHER" id="PTHR43442:SF3">
    <property type="entry name" value="GLUCONOKINASE-RELATED"/>
    <property type="match status" value="1"/>
</dbReference>
<dbReference type="Proteomes" id="UP001375382">
    <property type="component" value="Unassembled WGS sequence"/>
</dbReference>
<evidence type="ECO:0000256" key="1">
    <source>
        <dbReference type="ARBA" id="ARBA00004761"/>
    </source>
</evidence>